<organism evidence="5 6">
    <name type="scientific">Dendroctonus ponderosae</name>
    <name type="common">Mountain pine beetle</name>
    <dbReference type="NCBI Taxonomy" id="77166"/>
    <lineage>
        <taxon>Eukaryota</taxon>
        <taxon>Metazoa</taxon>
        <taxon>Ecdysozoa</taxon>
        <taxon>Arthropoda</taxon>
        <taxon>Hexapoda</taxon>
        <taxon>Insecta</taxon>
        <taxon>Pterygota</taxon>
        <taxon>Neoptera</taxon>
        <taxon>Endopterygota</taxon>
        <taxon>Coleoptera</taxon>
        <taxon>Polyphaga</taxon>
        <taxon>Cucujiformia</taxon>
        <taxon>Curculionidae</taxon>
        <taxon>Scolytinae</taxon>
        <taxon>Dendroctonus</taxon>
    </lineage>
</organism>
<evidence type="ECO:0000256" key="3">
    <source>
        <dbReference type="SAM" id="MobiDB-lite"/>
    </source>
</evidence>
<protein>
    <recommendedName>
        <fullName evidence="4">tRNA-splicing endonuclease subunit Sen54 N-terminal domain-containing protein</fullName>
    </recommendedName>
</protein>
<name>U4UED9_DENPD</name>
<accession>U4UED9</accession>
<evidence type="ECO:0000259" key="4">
    <source>
        <dbReference type="Pfam" id="PF12928"/>
    </source>
</evidence>
<sequence>MVTVATPKHTEVTQNINSFRGIYEHATMITCMITKVTSRQPSRYSVVLLTDIDVDNLFFSAKTREDEQVVNKQYIQLRHVLEHQRVEKRSNRAQAVWLVNENLAQVTKVTKNLLKSFGTQNKNGIFLNPVEMTFLIEANRLELISINNQVSIENAYRILLETTNLKRYRVYKTLVILGYKLSRVKRIECILSSAAQQSDSKKRSQNGTRYHKKRKMEPSFNDTNCSDIDISSGIPCTSSEGELSEAQYVENILKRARQIMPRDSISKSSVLKPDYYVYSPFKTMEQQSEISLFICEEDRLDFGCSSKNTSNVYAMCTEDVAFYSFNDVYLPFI</sequence>
<keyword evidence="2" id="KW-0819">tRNA processing</keyword>
<gene>
    <name evidence="5" type="ORF">D910_08734</name>
</gene>
<dbReference type="InterPro" id="IPR024336">
    <property type="entry name" value="tRNA_splic_suSen54_N"/>
</dbReference>
<dbReference type="AlphaFoldDB" id="U4UED9"/>
<dbReference type="OrthoDB" id="408683at2759"/>
<dbReference type="Proteomes" id="UP000030742">
    <property type="component" value="Unassembled WGS sequence"/>
</dbReference>
<evidence type="ECO:0000313" key="6">
    <source>
        <dbReference type="Proteomes" id="UP000030742"/>
    </source>
</evidence>
<evidence type="ECO:0000256" key="2">
    <source>
        <dbReference type="ARBA" id="ARBA00022694"/>
    </source>
</evidence>
<dbReference type="PANTHER" id="PTHR21027:SF1">
    <property type="entry name" value="TRNA-SPLICING ENDONUCLEASE SUBUNIT SEN54"/>
    <property type="match status" value="1"/>
</dbReference>
<comment type="similarity">
    <text evidence="1">Belongs to the SEN54 family.</text>
</comment>
<dbReference type="GO" id="GO:0000214">
    <property type="term" value="C:tRNA-intron endonuclease complex"/>
    <property type="evidence" value="ECO:0007669"/>
    <property type="project" value="TreeGrafter"/>
</dbReference>
<proteinExistence type="inferred from homology"/>
<dbReference type="PANTHER" id="PTHR21027">
    <property type="entry name" value="TRNA-SPLICING ENDONUCLEASE SUBUNIT SEN54"/>
    <property type="match status" value="1"/>
</dbReference>
<feature type="region of interest" description="Disordered" evidence="3">
    <location>
        <begin position="198"/>
        <end position="217"/>
    </location>
</feature>
<dbReference type="STRING" id="77166.U4UED9"/>
<evidence type="ECO:0000313" key="5">
    <source>
        <dbReference type="EMBL" id="ERL91402.1"/>
    </source>
</evidence>
<dbReference type="EMBL" id="KB632283">
    <property type="protein sequence ID" value="ERL91402.1"/>
    <property type="molecule type" value="Genomic_DNA"/>
</dbReference>
<feature type="domain" description="tRNA-splicing endonuclease subunit Sen54 N-terminal" evidence="4">
    <location>
        <begin position="80"/>
        <end position="143"/>
    </location>
</feature>
<dbReference type="Pfam" id="PF12928">
    <property type="entry name" value="tRNA_int_end_N2"/>
    <property type="match status" value="1"/>
</dbReference>
<evidence type="ECO:0000256" key="1">
    <source>
        <dbReference type="ARBA" id="ARBA00005736"/>
    </source>
</evidence>
<dbReference type="InterPro" id="IPR024337">
    <property type="entry name" value="tRNA_splic_suSen54"/>
</dbReference>
<dbReference type="GO" id="GO:0000379">
    <property type="term" value="P:tRNA-type intron splice site recognition and cleavage"/>
    <property type="evidence" value="ECO:0007669"/>
    <property type="project" value="TreeGrafter"/>
</dbReference>
<reference evidence="5 6" key="1">
    <citation type="journal article" date="2013" name="Genome Biol.">
        <title>Draft genome of the mountain pine beetle, Dendroctonus ponderosae Hopkins, a major forest pest.</title>
        <authorList>
            <person name="Keeling C.I."/>
            <person name="Yuen M.M."/>
            <person name="Liao N.Y."/>
            <person name="Docking T.R."/>
            <person name="Chan S.K."/>
            <person name="Taylor G.A."/>
            <person name="Palmquist D.L."/>
            <person name="Jackman S.D."/>
            <person name="Nguyen A."/>
            <person name="Li M."/>
            <person name="Henderson H."/>
            <person name="Janes J.K."/>
            <person name="Zhao Y."/>
            <person name="Pandoh P."/>
            <person name="Moore R."/>
            <person name="Sperling F.A."/>
            <person name="Huber D.P."/>
            <person name="Birol I."/>
            <person name="Jones S.J."/>
            <person name="Bohlmann J."/>
        </authorList>
    </citation>
    <scope>NUCLEOTIDE SEQUENCE</scope>
</reference>